<organism evidence="1 2">
    <name type="scientific">Elizabethkingia anophelis NUHP1</name>
    <dbReference type="NCBI Taxonomy" id="1338011"/>
    <lineage>
        <taxon>Bacteria</taxon>
        <taxon>Pseudomonadati</taxon>
        <taxon>Bacteroidota</taxon>
        <taxon>Flavobacteriia</taxon>
        <taxon>Flavobacteriales</taxon>
        <taxon>Weeksellaceae</taxon>
        <taxon>Elizabethkingia</taxon>
    </lineage>
</organism>
<dbReference type="AlphaFoldDB" id="A0A077EG58"/>
<accession>A0A077EG58</accession>
<dbReference type="eggNOG" id="ENOG5032WAT">
    <property type="taxonomic scope" value="Bacteria"/>
</dbReference>
<dbReference type="KEGG" id="eao:BD94_1354"/>
<reference evidence="1" key="1">
    <citation type="journal article" date="2013" name="Lancet">
        <title>First case of E anophelis outbreak in an intensive-care unit.</title>
        <authorList>
            <person name="Teo J."/>
            <person name="Tan S.Y."/>
            <person name="Tay M."/>
            <person name="Ding Y."/>
            <person name="Kjelleberg S."/>
            <person name="Givskov M."/>
            <person name="Lin R.T."/>
            <person name="Yang L."/>
        </authorList>
    </citation>
    <scope>NUCLEOTIDE SEQUENCE [LARGE SCALE GENOMIC DNA]</scope>
    <source>
        <strain evidence="1">NUHP1</strain>
    </source>
</reference>
<dbReference type="RefSeq" id="WP_024565048.1">
    <property type="nucleotide sequence ID" value="NZ_CP007547.1"/>
</dbReference>
<evidence type="ECO:0000313" key="1">
    <source>
        <dbReference type="EMBL" id="AIL45129.1"/>
    </source>
</evidence>
<name>A0A077EG58_9FLAO</name>
<proteinExistence type="predicted"/>
<dbReference type="Proteomes" id="UP000028933">
    <property type="component" value="Chromosome"/>
</dbReference>
<sequence length="239" mass="28243">MKKHFVFMLLTLAVIGKAQNKEHISSFNMLSITYKFSKKWMAYTEFQTRSIEDYSYIDYYEMKGGVGYNINRDNQAFVGIGRYGTYKEQKISQEELRLWLQYTYSHNIGRVNIDHRGRAEQRFFHMSQTGENTTDNRFRYRLSATMPINNPKMQPNTFFVNAFEELFVGPKSDFLKRNRLFTGFGYKFSNSVSTSMGYMWQREFSPNGNKNLHFLYMALNFTIDHSDDDHARVIIPVAD</sequence>
<evidence type="ECO:0008006" key="3">
    <source>
        <dbReference type="Google" id="ProtNLM"/>
    </source>
</evidence>
<dbReference type="STRING" id="1338011.BD94_1354"/>
<dbReference type="Pfam" id="PF10677">
    <property type="entry name" value="DUF2490"/>
    <property type="match status" value="1"/>
</dbReference>
<reference evidence="1" key="2">
    <citation type="journal article" date="2015" name="Genome Biol. Evol.">
        <title>Complete Genome Sequence and Transcriptomic Analysis of the Novel Pathogen Elizabethkingia anophelis in Response to Oxidative Stress.</title>
        <authorList>
            <person name="Li Y."/>
            <person name="Liu Y."/>
            <person name="Chew S.C."/>
            <person name="Tay M."/>
            <person name="Salido M.M."/>
            <person name="Teo J."/>
            <person name="Lauro F.M."/>
            <person name="Givskov M."/>
            <person name="Yang L."/>
        </authorList>
    </citation>
    <scope>NUCLEOTIDE SEQUENCE</scope>
    <source>
        <strain evidence="1">NUHP1</strain>
    </source>
</reference>
<dbReference type="EMBL" id="CP007547">
    <property type="protein sequence ID" value="AIL45129.1"/>
    <property type="molecule type" value="Genomic_DNA"/>
</dbReference>
<dbReference type="HOGENOM" id="CLU_089264_0_1_10"/>
<gene>
    <name evidence="1" type="ORF">BD94_1354</name>
</gene>
<protein>
    <recommendedName>
        <fullName evidence="3">DUF2490 domain-containing protein</fullName>
    </recommendedName>
</protein>
<dbReference type="InterPro" id="IPR019619">
    <property type="entry name" value="DUF2490"/>
</dbReference>
<evidence type="ECO:0000313" key="2">
    <source>
        <dbReference type="Proteomes" id="UP000028933"/>
    </source>
</evidence>